<dbReference type="Proteomes" id="UP001152607">
    <property type="component" value="Unassembled WGS sequence"/>
</dbReference>
<evidence type="ECO:0000256" key="1">
    <source>
        <dbReference type="ARBA" id="ARBA00023054"/>
    </source>
</evidence>
<dbReference type="InterPro" id="IPR015158">
    <property type="entry name" value="Bud22_dom"/>
</dbReference>
<evidence type="ECO:0000259" key="3">
    <source>
        <dbReference type="Pfam" id="PF09073"/>
    </source>
</evidence>
<feature type="compositionally biased region" description="Basic and acidic residues" evidence="2">
    <location>
        <begin position="160"/>
        <end position="178"/>
    </location>
</feature>
<dbReference type="InterPro" id="IPR037393">
    <property type="entry name" value="Bud22/SRFB1"/>
</dbReference>
<protein>
    <recommendedName>
        <fullName evidence="3">Bud22 domain-containing protein</fullName>
    </recommendedName>
</protein>
<feature type="compositionally biased region" description="Low complexity" evidence="2">
    <location>
        <begin position="382"/>
        <end position="391"/>
    </location>
</feature>
<feature type="region of interest" description="Disordered" evidence="2">
    <location>
        <begin position="154"/>
        <end position="431"/>
    </location>
</feature>
<sequence length="448" mass="48897">MPKRKRDSPSEAQTNPTKPSSSSSRRKKHCTQRIAAAQKPLLSALRLAAGFERQKFSRRKKGAKSTNNDKASQRLELEYAKLKQLDLTKLAEQHLRRTIGKVKSLRESEDIPDVEKVAEKGEQDVALLNVQARLFKVDAVRKVVDEVVDDLKEIVGAGKGKSEGDGARQKKRKEKEGGSEEEESANVEAFDSDVMAALDGLIAAPSSADDSEDSLSEGHRPPSVEDSGSEDGDEMDLDEDMESDEDEAHVSTNGREVADGSSDSGALHDSDVESISEFESEADVSAPTSKSKRKLAPLEKPSKSTFLPSLSHAAYFSGSESEASDLDADLAPRKNRRGQKARQKIWEQKYGDKAKHKEKEDRAKGWDAKRGAVSSDRRGRGAKAPPRGYGPEKSGENAMPLGKQKPVPKRDDAGTLHPSWQAAKAAKEKKSGLKIDLNANTSKKVVFD</sequence>
<dbReference type="AlphaFoldDB" id="A0A9W4UBL6"/>
<accession>A0A9W4UBL6</accession>
<feature type="compositionally biased region" description="Acidic residues" evidence="2">
    <location>
        <begin position="227"/>
        <end position="247"/>
    </location>
</feature>
<dbReference type="GO" id="GO:0030490">
    <property type="term" value="P:maturation of SSU-rRNA"/>
    <property type="evidence" value="ECO:0007669"/>
    <property type="project" value="TreeGrafter"/>
</dbReference>
<evidence type="ECO:0000313" key="5">
    <source>
        <dbReference type="Proteomes" id="UP001152607"/>
    </source>
</evidence>
<keyword evidence="5" id="KW-1185">Reference proteome</keyword>
<comment type="caution">
    <text evidence="4">The sequence shown here is derived from an EMBL/GenBank/DDBJ whole genome shotgun (WGS) entry which is preliminary data.</text>
</comment>
<proteinExistence type="predicted"/>
<name>A0A9W4UBL6_9PLEO</name>
<dbReference type="GO" id="GO:0005634">
    <property type="term" value="C:nucleus"/>
    <property type="evidence" value="ECO:0007669"/>
    <property type="project" value="TreeGrafter"/>
</dbReference>
<dbReference type="GO" id="GO:0030686">
    <property type="term" value="C:90S preribosome"/>
    <property type="evidence" value="ECO:0007669"/>
    <property type="project" value="TreeGrafter"/>
</dbReference>
<gene>
    <name evidence="4" type="ORF">PDIGIT_LOCUS4979</name>
</gene>
<organism evidence="4 5">
    <name type="scientific">Periconia digitata</name>
    <dbReference type="NCBI Taxonomy" id="1303443"/>
    <lineage>
        <taxon>Eukaryota</taxon>
        <taxon>Fungi</taxon>
        <taxon>Dikarya</taxon>
        <taxon>Ascomycota</taxon>
        <taxon>Pezizomycotina</taxon>
        <taxon>Dothideomycetes</taxon>
        <taxon>Pleosporomycetidae</taxon>
        <taxon>Pleosporales</taxon>
        <taxon>Massarineae</taxon>
        <taxon>Periconiaceae</taxon>
        <taxon>Periconia</taxon>
    </lineage>
</organism>
<evidence type="ECO:0000256" key="2">
    <source>
        <dbReference type="SAM" id="MobiDB-lite"/>
    </source>
</evidence>
<dbReference type="OrthoDB" id="3364872at2759"/>
<keyword evidence="1" id="KW-0175">Coiled coil</keyword>
<feature type="region of interest" description="Disordered" evidence="2">
    <location>
        <begin position="1"/>
        <end position="33"/>
    </location>
</feature>
<dbReference type="EMBL" id="CAOQHR010000003">
    <property type="protein sequence ID" value="CAI6331950.1"/>
    <property type="molecule type" value="Genomic_DNA"/>
</dbReference>
<dbReference type="Pfam" id="PF09073">
    <property type="entry name" value="BUD22"/>
    <property type="match status" value="1"/>
</dbReference>
<feature type="domain" description="Bud22" evidence="3">
    <location>
        <begin position="36"/>
        <end position="448"/>
    </location>
</feature>
<feature type="compositionally biased region" description="Basic and acidic residues" evidence="2">
    <location>
        <begin position="344"/>
        <end position="379"/>
    </location>
</feature>
<dbReference type="PANTHER" id="PTHR23325">
    <property type="entry name" value="SERUM RESPONSE FACTOR-BINDING"/>
    <property type="match status" value="1"/>
</dbReference>
<feature type="compositionally biased region" description="Acidic residues" evidence="2">
    <location>
        <begin position="272"/>
        <end position="282"/>
    </location>
</feature>
<feature type="compositionally biased region" description="Basic residues" evidence="2">
    <location>
        <begin position="333"/>
        <end position="343"/>
    </location>
</feature>
<dbReference type="PANTHER" id="PTHR23325:SF1">
    <property type="entry name" value="SERUM RESPONSE FACTOR-BINDING PROTEIN 1"/>
    <property type="match status" value="1"/>
</dbReference>
<feature type="compositionally biased region" description="Polar residues" evidence="2">
    <location>
        <begin position="10"/>
        <end position="19"/>
    </location>
</feature>
<evidence type="ECO:0000313" key="4">
    <source>
        <dbReference type="EMBL" id="CAI6331950.1"/>
    </source>
</evidence>
<reference evidence="4" key="1">
    <citation type="submission" date="2023-01" db="EMBL/GenBank/DDBJ databases">
        <authorList>
            <person name="Van Ghelder C."/>
            <person name="Rancurel C."/>
        </authorList>
    </citation>
    <scope>NUCLEOTIDE SEQUENCE</scope>
    <source>
        <strain evidence="4">CNCM I-4278</strain>
    </source>
</reference>